<protein>
    <submittedName>
        <fullName evidence="1">Uncharacterized protein</fullName>
    </submittedName>
</protein>
<dbReference type="AlphaFoldDB" id="A0A8R7K1R2"/>
<reference evidence="2" key="1">
    <citation type="journal article" date="2013" name="Nature">
        <title>Draft genome of the wheat A-genome progenitor Triticum urartu.</title>
        <authorList>
            <person name="Ling H.Q."/>
            <person name="Zhao S."/>
            <person name="Liu D."/>
            <person name="Wang J."/>
            <person name="Sun H."/>
            <person name="Zhang C."/>
            <person name="Fan H."/>
            <person name="Li D."/>
            <person name="Dong L."/>
            <person name="Tao Y."/>
            <person name="Gao C."/>
            <person name="Wu H."/>
            <person name="Li Y."/>
            <person name="Cui Y."/>
            <person name="Guo X."/>
            <person name="Zheng S."/>
            <person name="Wang B."/>
            <person name="Yu K."/>
            <person name="Liang Q."/>
            <person name="Yang W."/>
            <person name="Lou X."/>
            <person name="Chen J."/>
            <person name="Feng M."/>
            <person name="Jian J."/>
            <person name="Zhang X."/>
            <person name="Luo G."/>
            <person name="Jiang Y."/>
            <person name="Liu J."/>
            <person name="Wang Z."/>
            <person name="Sha Y."/>
            <person name="Zhang B."/>
            <person name="Wu H."/>
            <person name="Tang D."/>
            <person name="Shen Q."/>
            <person name="Xue P."/>
            <person name="Zou S."/>
            <person name="Wang X."/>
            <person name="Liu X."/>
            <person name="Wang F."/>
            <person name="Yang Y."/>
            <person name="An X."/>
            <person name="Dong Z."/>
            <person name="Zhang K."/>
            <person name="Zhang X."/>
            <person name="Luo M.C."/>
            <person name="Dvorak J."/>
            <person name="Tong Y."/>
            <person name="Wang J."/>
            <person name="Yang H."/>
            <person name="Li Z."/>
            <person name="Wang D."/>
            <person name="Zhang A."/>
            <person name="Wang J."/>
        </authorList>
    </citation>
    <scope>NUCLEOTIDE SEQUENCE</scope>
    <source>
        <strain evidence="2">cv. G1812</strain>
    </source>
</reference>
<dbReference type="EnsemblPlants" id="TuG1812G0100002408.01.T01">
    <property type="protein sequence ID" value="TuG1812G0100002408.01.T01.cds250991"/>
    <property type="gene ID" value="TuG1812G0100002408.01"/>
</dbReference>
<proteinExistence type="predicted"/>
<sequence>MRSSIEIEKAGIKLHVCYGELQIKGIFYYSSLIILGDFVYVVNRNHHC</sequence>
<evidence type="ECO:0000313" key="2">
    <source>
        <dbReference type="Proteomes" id="UP000015106"/>
    </source>
</evidence>
<reference evidence="1" key="2">
    <citation type="submission" date="2018-03" db="EMBL/GenBank/DDBJ databases">
        <title>The Triticum urartu genome reveals the dynamic nature of wheat genome evolution.</title>
        <authorList>
            <person name="Ling H."/>
            <person name="Ma B."/>
            <person name="Shi X."/>
            <person name="Liu H."/>
            <person name="Dong L."/>
            <person name="Sun H."/>
            <person name="Cao Y."/>
            <person name="Gao Q."/>
            <person name="Zheng S."/>
            <person name="Li Y."/>
            <person name="Yu Y."/>
            <person name="Du H."/>
            <person name="Qi M."/>
            <person name="Li Y."/>
            <person name="Yu H."/>
            <person name="Cui Y."/>
            <person name="Wang N."/>
            <person name="Chen C."/>
            <person name="Wu H."/>
            <person name="Zhao Y."/>
            <person name="Zhang J."/>
            <person name="Li Y."/>
            <person name="Zhou W."/>
            <person name="Zhang B."/>
            <person name="Hu W."/>
            <person name="Eijk M."/>
            <person name="Tang J."/>
            <person name="Witsenboer H."/>
            <person name="Zhao S."/>
            <person name="Li Z."/>
            <person name="Zhang A."/>
            <person name="Wang D."/>
            <person name="Liang C."/>
        </authorList>
    </citation>
    <scope>NUCLEOTIDE SEQUENCE [LARGE SCALE GENOMIC DNA]</scope>
    <source>
        <strain evidence="1">cv. G1812</strain>
    </source>
</reference>
<dbReference type="Proteomes" id="UP000015106">
    <property type="component" value="Chromosome 1"/>
</dbReference>
<accession>A0A8R7K1R2</accession>
<dbReference type="Gramene" id="TuG1812G0100002408.01.T01">
    <property type="protein sequence ID" value="TuG1812G0100002408.01.T01.cds250991"/>
    <property type="gene ID" value="TuG1812G0100002408.01"/>
</dbReference>
<reference evidence="1" key="3">
    <citation type="submission" date="2022-06" db="UniProtKB">
        <authorList>
            <consortium name="EnsemblPlants"/>
        </authorList>
    </citation>
    <scope>IDENTIFICATION</scope>
</reference>
<name>A0A8R7K1R2_TRIUA</name>
<keyword evidence="2" id="KW-1185">Reference proteome</keyword>
<evidence type="ECO:0000313" key="1">
    <source>
        <dbReference type="EnsemblPlants" id="TuG1812G0100002408.01.T01.cds250991"/>
    </source>
</evidence>
<organism evidence="1 2">
    <name type="scientific">Triticum urartu</name>
    <name type="common">Red wild einkorn</name>
    <name type="synonym">Crithodium urartu</name>
    <dbReference type="NCBI Taxonomy" id="4572"/>
    <lineage>
        <taxon>Eukaryota</taxon>
        <taxon>Viridiplantae</taxon>
        <taxon>Streptophyta</taxon>
        <taxon>Embryophyta</taxon>
        <taxon>Tracheophyta</taxon>
        <taxon>Spermatophyta</taxon>
        <taxon>Magnoliopsida</taxon>
        <taxon>Liliopsida</taxon>
        <taxon>Poales</taxon>
        <taxon>Poaceae</taxon>
        <taxon>BOP clade</taxon>
        <taxon>Pooideae</taxon>
        <taxon>Triticodae</taxon>
        <taxon>Triticeae</taxon>
        <taxon>Triticinae</taxon>
        <taxon>Triticum</taxon>
    </lineage>
</organism>